<evidence type="ECO:0000313" key="7">
    <source>
        <dbReference type="Proteomes" id="UP001359559"/>
    </source>
</evidence>
<feature type="compositionally biased region" description="Basic and acidic residues" evidence="4">
    <location>
        <begin position="58"/>
        <end position="77"/>
    </location>
</feature>
<evidence type="ECO:0000259" key="5">
    <source>
        <dbReference type="Pfam" id="PF03081"/>
    </source>
</evidence>
<dbReference type="Pfam" id="PF20669">
    <property type="entry name" value="Exo70_N"/>
    <property type="match status" value="1"/>
</dbReference>
<comment type="similarity">
    <text evidence="1 3">Belongs to the EXO70 family.</text>
</comment>
<evidence type="ECO:0000256" key="4">
    <source>
        <dbReference type="SAM" id="MobiDB-lite"/>
    </source>
</evidence>
<sequence length="686" mass="78324">MAVEESEPVMPELEREESLIAAARHIVKALGSNKNLTSDAKKILADLGSQLSSMTTPSEKEEGKQGQRRDGGGDHDGGGGGCGDGDDEEEEEEEGVRVIEERLSVIQEKIMKWEEDQSMIWDLGPEEASEYLNAANDARRLIEKLESLHLNKEDQEYKFMQMAYSVLQTAMARLEEEFRNLLIQNRQPFEPEYVSFRSSEEDAVDENSIVSLGDESVEESLQRDSVSRASEEHIIDLVHPAVIPDLRCIANLLFASNYVHECSNAYTIVRRDALDECLFILEMERLSIEDVLKMEWGTLNSKIKRWIWALKIFVRVYLASERWLSDQIFGEGEPVSVACFVDASKASILQLLNFGEAMSIGPHQPEKLFRILDMYEVLADLMPDIDALYSDEVGSSVKIECHEVLKRLGDCVRATFLEFKNAIATNVSSTPFVGGGIHPLTKYVMNYLRTLTDYSEILNLLLRDHEEEDAILLSPDMSPGTEEDSRSQESPGRVSSMALHFKSTASILECNLEEKSKLYKDTSLQHLFLMNNLHYMAEKVKGSELRIIYGDEWIRKRNWKFQQHAMKCERSSWSSILSLLRDEGIHVPGTNSVSKSLLKEKLRSFYLGFEDVYRIQTAWHIPDVQLREDLRISTSLVVIQAYRTFVGRHSSHISDKHIKYTADDLENYLLDFFEGSQKLLQNPHRR</sequence>
<evidence type="ECO:0000313" key="6">
    <source>
        <dbReference type="EMBL" id="KAK7295453.1"/>
    </source>
</evidence>
<keyword evidence="2 3" id="KW-0813">Transport</keyword>
<keyword evidence="3" id="KW-0268">Exocytosis</keyword>
<accession>A0AAN9JCW0</accession>
<dbReference type="PANTHER" id="PTHR12542:SF49">
    <property type="entry name" value="EXOCYST SUBUNIT EXO70 FAMILY PROTEIN"/>
    <property type="match status" value="1"/>
</dbReference>
<feature type="region of interest" description="Disordered" evidence="4">
    <location>
        <begin position="48"/>
        <end position="97"/>
    </location>
</feature>
<dbReference type="GO" id="GO:0005546">
    <property type="term" value="F:phosphatidylinositol-4,5-bisphosphate binding"/>
    <property type="evidence" value="ECO:0007669"/>
    <property type="project" value="InterPro"/>
</dbReference>
<dbReference type="SUPFAM" id="SSF74788">
    <property type="entry name" value="Cullin repeat-like"/>
    <property type="match status" value="1"/>
</dbReference>
<gene>
    <name evidence="6" type="ORF">RJT34_18362</name>
</gene>
<dbReference type="InterPro" id="IPR046364">
    <property type="entry name" value="Exo70_C"/>
</dbReference>
<feature type="region of interest" description="Disordered" evidence="4">
    <location>
        <begin position="473"/>
        <end position="493"/>
    </location>
</feature>
<organism evidence="6 7">
    <name type="scientific">Clitoria ternatea</name>
    <name type="common">Butterfly pea</name>
    <dbReference type="NCBI Taxonomy" id="43366"/>
    <lineage>
        <taxon>Eukaryota</taxon>
        <taxon>Viridiplantae</taxon>
        <taxon>Streptophyta</taxon>
        <taxon>Embryophyta</taxon>
        <taxon>Tracheophyta</taxon>
        <taxon>Spermatophyta</taxon>
        <taxon>Magnoliopsida</taxon>
        <taxon>eudicotyledons</taxon>
        <taxon>Gunneridae</taxon>
        <taxon>Pentapetalae</taxon>
        <taxon>rosids</taxon>
        <taxon>fabids</taxon>
        <taxon>Fabales</taxon>
        <taxon>Fabaceae</taxon>
        <taxon>Papilionoideae</taxon>
        <taxon>50 kb inversion clade</taxon>
        <taxon>NPAAA clade</taxon>
        <taxon>indigoferoid/millettioid clade</taxon>
        <taxon>Phaseoleae</taxon>
        <taxon>Clitoria</taxon>
    </lineage>
</organism>
<dbReference type="Gene3D" id="1.20.1280.170">
    <property type="entry name" value="Exocyst complex component Exo70"/>
    <property type="match status" value="1"/>
</dbReference>
<evidence type="ECO:0000256" key="2">
    <source>
        <dbReference type="ARBA" id="ARBA00022448"/>
    </source>
</evidence>
<reference evidence="6 7" key="1">
    <citation type="submission" date="2024-01" db="EMBL/GenBank/DDBJ databases">
        <title>The genomes of 5 underutilized Papilionoideae crops provide insights into root nodulation and disease resistance.</title>
        <authorList>
            <person name="Yuan L."/>
        </authorList>
    </citation>
    <scope>NUCLEOTIDE SEQUENCE [LARGE SCALE GENOMIC DNA]</scope>
    <source>
        <strain evidence="6">LY-2023</strain>
        <tissue evidence="6">Leaf</tissue>
    </source>
</reference>
<dbReference type="Proteomes" id="UP001359559">
    <property type="component" value="Unassembled WGS sequence"/>
</dbReference>
<evidence type="ECO:0000256" key="1">
    <source>
        <dbReference type="ARBA" id="ARBA00006756"/>
    </source>
</evidence>
<dbReference type="GO" id="GO:0006887">
    <property type="term" value="P:exocytosis"/>
    <property type="evidence" value="ECO:0007669"/>
    <property type="project" value="UniProtKB-KW"/>
</dbReference>
<keyword evidence="7" id="KW-1185">Reference proteome</keyword>
<dbReference type="InterPro" id="IPR004140">
    <property type="entry name" value="Exo70"/>
</dbReference>
<keyword evidence="3" id="KW-0653">Protein transport</keyword>
<proteinExistence type="inferred from homology"/>
<feature type="domain" description="Exocyst complex subunit Exo70 C-terminal" evidence="5">
    <location>
        <begin position="304"/>
        <end position="671"/>
    </location>
</feature>
<protein>
    <recommendedName>
        <fullName evidence="3">Exocyst subunit Exo70 family protein</fullName>
    </recommendedName>
</protein>
<dbReference type="GO" id="GO:0000145">
    <property type="term" value="C:exocyst"/>
    <property type="evidence" value="ECO:0007669"/>
    <property type="project" value="InterPro"/>
</dbReference>
<dbReference type="PANTHER" id="PTHR12542">
    <property type="entry name" value="EXOCYST COMPLEX PROTEIN EXO70"/>
    <property type="match status" value="1"/>
</dbReference>
<comment type="function">
    <text evidence="3">Component of the exocyst complex.</text>
</comment>
<evidence type="ECO:0000256" key="3">
    <source>
        <dbReference type="RuleBase" id="RU365026"/>
    </source>
</evidence>
<comment type="caution">
    <text evidence="6">The sequence shown here is derived from an EMBL/GenBank/DDBJ whole genome shotgun (WGS) entry which is preliminary data.</text>
</comment>
<name>A0AAN9JCW0_CLITE</name>
<dbReference type="Pfam" id="PF03081">
    <property type="entry name" value="Exo70_C"/>
    <property type="match status" value="1"/>
</dbReference>
<dbReference type="AlphaFoldDB" id="A0AAN9JCW0"/>
<dbReference type="GO" id="GO:0015031">
    <property type="term" value="P:protein transport"/>
    <property type="evidence" value="ECO:0007669"/>
    <property type="project" value="UniProtKB-KW"/>
</dbReference>
<dbReference type="InterPro" id="IPR016159">
    <property type="entry name" value="Cullin_repeat-like_dom_sf"/>
</dbReference>
<dbReference type="EMBL" id="JAYKXN010000004">
    <property type="protein sequence ID" value="KAK7295453.1"/>
    <property type="molecule type" value="Genomic_DNA"/>
</dbReference>
<feature type="compositionally biased region" description="Acidic residues" evidence="4">
    <location>
        <begin position="84"/>
        <end position="94"/>
    </location>
</feature>